<evidence type="ECO:0000313" key="3">
    <source>
        <dbReference type="Proteomes" id="UP000327157"/>
    </source>
</evidence>
<dbReference type="AlphaFoldDB" id="A0A5N5HRW5"/>
<protein>
    <submittedName>
        <fullName evidence="2">Uncharacterized protein</fullName>
    </submittedName>
</protein>
<comment type="caution">
    <text evidence="2">The sequence shown here is derived from an EMBL/GenBank/DDBJ whole genome shotgun (WGS) entry which is preliminary data.</text>
</comment>
<organism evidence="2 3">
    <name type="scientific">Pyrus ussuriensis x Pyrus communis</name>
    <dbReference type="NCBI Taxonomy" id="2448454"/>
    <lineage>
        <taxon>Eukaryota</taxon>
        <taxon>Viridiplantae</taxon>
        <taxon>Streptophyta</taxon>
        <taxon>Embryophyta</taxon>
        <taxon>Tracheophyta</taxon>
        <taxon>Spermatophyta</taxon>
        <taxon>Magnoliopsida</taxon>
        <taxon>eudicotyledons</taxon>
        <taxon>Gunneridae</taxon>
        <taxon>Pentapetalae</taxon>
        <taxon>rosids</taxon>
        <taxon>fabids</taxon>
        <taxon>Rosales</taxon>
        <taxon>Rosaceae</taxon>
        <taxon>Amygdaloideae</taxon>
        <taxon>Maleae</taxon>
        <taxon>Pyrus</taxon>
    </lineage>
</organism>
<reference evidence="2 3" key="3">
    <citation type="submission" date="2019-11" db="EMBL/GenBank/DDBJ databases">
        <title>A de novo genome assembly of a pear dwarfing rootstock.</title>
        <authorList>
            <person name="Wang F."/>
            <person name="Wang J."/>
            <person name="Li S."/>
            <person name="Zhang Y."/>
            <person name="Fang M."/>
            <person name="Ma L."/>
            <person name="Zhao Y."/>
            <person name="Jiang S."/>
        </authorList>
    </citation>
    <scope>NUCLEOTIDE SEQUENCE [LARGE SCALE GENOMIC DNA]</scope>
    <source>
        <strain evidence="2">S2</strain>
        <tissue evidence="2">Leaf</tissue>
    </source>
</reference>
<proteinExistence type="predicted"/>
<evidence type="ECO:0000256" key="1">
    <source>
        <dbReference type="SAM" id="MobiDB-lite"/>
    </source>
</evidence>
<dbReference type="EMBL" id="SMOL01000148">
    <property type="protein sequence ID" value="KAB2629567.1"/>
    <property type="molecule type" value="Genomic_DNA"/>
</dbReference>
<keyword evidence="3" id="KW-1185">Reference proteome</keyword>
<sequence>MARRDSGVSIDDVKEEVAFALLKAALEDGSTGGKLHGSRFRWHNKHRGDPRRRHETGGRLQGLPGWRLQERDGKEKMIQLTESIVLTRVGRVRVSKAIWAHLPEKLRKTSRYVTIEELANSAKEFPDSITDDASGKCFVGGIEGGHPILYSFGYRYDKVLRSGRGFQRKIETFAIMGSGMVYARRAYVKGMARRGSGVSIDDVKEEVAFALLKAALEDALATSYPSMLTVHFHFPLDARVKGIASRALIASAPRSCNIVPSVAVEIKV</sequence>
<gene>
    <name evidence="2" type="ORF">D8674_034362</name>
</gene>
<accession>A0A5N5HRW5</accession>
<evidence type="ECO:0000313" key="2">
    <source>
        <dbReference type="EMBL" id="KAB2629567.1"/>
    </source>
</evidence>
<reference evidence="2 3" key="1">
    <citation type="submission" date="2019-09" db="EMBL/GenBank/DDBJ databases">
        <authorList>
            <person name="Ou C."/>
        </authorList>
    </citation>
    <scope>NUCLEOTIDE SEQUENCE [LARGE SCALE GENOMIC DNA]</scope>
    <source>
        <strain evidence="2">S2</strain>
        <tissue evidence="2">Leaf</tissue>
    </source>
</reference>
<reference evidence="3" key="2">
    <citation type="submission" date="2019-10" db="EMBL/GenBank/DDBJ databases">
        <title>A de novo genome assembly of a pear dwarfing rootstock.</title>
        <authorList>
            <person name="Wang F."/>
            <person name="Wang J."/>
            <person name="Li S."/>
            <person name="Zhang Y."/>
            <person name="Fang M."/>
            <person name="Ma L."/>
            <person name="Zhao Y."/>
            <person name="Jiang S."/>
        </authorList>
    </citation>
    <scope>NUCLEOTIDE SEQUENCE [LARGE SCALE GENOMIC DNA]</scope>
</reference>
<feature type="region of interest" description="Disordered" evidence="1">
    <location>
        <begin position="30"/>
        <end position="59"/>
    </location>
</feature>
<feature type="compositionally biased region" description="Basic residues" evidence="1">
    <location>
        <begin position="36"/>
        <end position="54"/>
    </location>
</feature>
<name>A0A5N5HRW5_9ROSA</name>
<dbReference type="OrthoDB" id="10575338at2759"/>
<dbReference type="Proteomes" id="UP000327157">
    <property type="component" value="Chromosome 8"/>
</dbReference>